<sequence>MTGTIVVTLCVHAFLSLWLAQNAVLQRSEDDAMWASLSRVLRIDGHAAAEATLSFGGLNLQEADGTGYRYEVNKSGQYVRIESGGGTSVIAVDVRSVTVQQSGGTVHLQVTFQDGTTKELFVCTLAGNLQQNTGVSS</sequence>
<evidence type="ECO:0000313" key="1">
    <source>
        <dbReference type="EMBL" id="MDQ0188336.1"/>
    </source>
</evidence>
<dbReference type="EMBL" id="JAUSTP010000001">
    <property type="protein sequence ID" value="MDQ0188336.1"/>
    <property type="molecule type" value="Genomic_DNA"/>
</dbReference>
<protein>
    <submittedName>
        <fullName evidence="1">Uncharacterized protein (DUF1684 family)</fullName>
    </submittedName>
</protein>
<name>A0ABT9XDG4_9BACL</name>
<dbReference type="Proteomes" id="UP001232973">
    <property type="component" value="Unassembled WGS sequence"/>
</dbReference>
<reference evidence="1 2" key="1">
    <citation type="submission" date="2023-07" db="EMBL/GenBank/DDBJ databases">
        <title>Genomic Encyclopedia of Type Strains, Phase IV (KMG-IV): sequencing the most valuable type-strain genomes for metagenomic binning, comparative biology and taxonomic classification.</title>
        <authorList>
            <person name="Goeker M."/>
        </authorList>
    </citation>
    <scope>NUCLEOTIDE SEQUENCE [LARGE SCALE GENOMIC DNA]</scope>
    <source>
        <strain evidence="1 2">DSM 4006</strain>
    </source>
</reference>
<evidence type="ECO:0000313" key="2">
    <source>
        <dbReference type="Proteomes" id="UP001232973"/>
    </source>
</evidence>
<gene>
    <name evidence="1" type="ORF">J2S03_000140</name>
</gene>
<comment type="caution">
    <text evidence="1">The sequence shown here is derived from an EMBL/GenBank/DDBJ whole genome shotgun (WGS) entry which is preliminary data.</text>
</comment>
<accession>A0ABT9XDG4</accession>
<organism evidence="1 2">
    <name type="scientific">Alicyclobacillus cycloheptanicus</name>
    <dbReference type="NCBI Taxonomy" id="1457"/>
    <lineage>
        <taxon>Bacteria</taxon>
        <taxon>Bacillati</taxon>
        <taxon>Bacillota</taxon>
        <taxon>Bacilli</taxon>
        <taxon>Bacillales</taxon>
        <taxon>Alicyclobacillaceae</taxon>
        <taxon>Alicyclobacillus</taxon>
    </lineage>
</organism>
<keyword evidence="2" id="KW-1185">Reference proteome</keyword>
<dbReference type="RefSeq" id="WP_274455740.1">
    <property type="nucleotide sequence ID" value="NZ_CP067097.1"/>
</dbReference>
<proteinExistence type="predicted"/>